<reference evidence="2" key="1">
    <citation type="submission" date="2022-09" db="EMBL/GenBank/DDBJ databases">
        <title>Complete Genomes of Fervidibacillus albus and Fervidibacillus halotolerans isolated from tidal flat sediments.</title>
        <authorList>
            <person name="Kwon K.K."/>
            <person name="Yang S.-H."/>
            <person name="Park M.J."/>
            <person name="Oh H.-M."/>
        </authorList>
    </citation>
    <scope>NUCLEOTIDE SEQUENCE</scope>
    <source>
        <strain evidence="2">MEBiC13594</strain>
    </source>
</reference>
<dbReference type="SUPFAM" id="SSF49503">
    <property type="entry name" value="Cupredoxins"/>
    <property type="match status" value="1"/>
</dbReference>
<gene>
    <name evidence="2" type="ORF">OE105_04090</name>
</gene>
<evidence type="ECO:0000313" key="3">
    <source>
        <dbReference type="Proteomes" id="UP001164726"/>
    </source>
</evidence>
<feature type="transmembrane region" description="Helical" evidence="1">
    <location>
        <begin position="6"/>
        <end position="28"/>
    </location>
</feature>
<dbReference type="InterPro" id="IPR008972">
    <property type="entry name" value="Cupredoxin"/>
</dbReference>
<dbReference type="RefSeq" id="WP_275421468.1">
    <property type="nucleotide sequence ID" value="NZ_CP106877.1"/>
</dbReference>
<sequence>MNFVVIRGGWIIKIVLLLLFFISIYIWYSFQWKTLPTFLSAEKESIREIHMVTGEFKTVTADGKEIESYRFSPGTIFLEKGETVHLKIYGVNGDEHPVIIEGTDIKATVKKGEETIIPLQFEEEGTYRLICLTHKEYEQNGPMIAYIVVD</sequence>
<keyword evidence="1" id="KW-0472">Membrane</keyword>
<dbReference type="Proteomes" id="UP001164726">
    <property type="component" value="Chromosome"/>
</dbReference>
<evidence type="ECO:0000313" key="2">
    <source>
        <dbReference type="EMBL" id="WAA13311.1"/>
    </source>
</evidence>
<keyword evidence="1" id="KW-1133">Transmembrane helix</keyword>
<name>A0A9E8M180_9BACI</name>
<dbReference type="EMBL" id="CP106877">
    <property type="protein sequence ID" value="WAA13311.1"/>
    <property type="molecule type" value="Genomic_DNA"/>
</dbReference>
<keyword evidence="3" id="KW-1185">Reference proteome</keyword>
<dbReference type="AlphaFoldDB" id="A0A9E8M180"/>
<proteinExistence type="predicted"/>
<protein>
    <submittedName>
        <fullName evidence="2">Cupredoxin domain-containing protein</fullName>
    </submittedName>
</protein>
<dbReference type="Gene3D" id="2.60.40.420">
    <property type="entry name" value="Cupredoxins - blue copper proteins"/>
    <property type="match status" value="1"/>
</dbReference>
<organism evidence="2 3">
    <name type="scientific">Fervidibacillus halotolerans</name>
    <dbReference type="NCBI Taxonomy" id="2980027"/>
    <lineage>
        <taxon>Bacteria</taxon>
        <taxon>Bacillati</taxon>
        <taxon>Bacillota</taxon>
        <taxon>Bacilli</taxon>
        <taxon>Bacillales</taxon>
        <taxon>Bacillaceae</taxon>
        <taxon>Fervidibacillus</taxon>
    </lineage>
</organism>
<evidence type="ECO:0000256" key="1">
    <source>
        <dbReference type="SAM" id="Phobius"/>
    </source>
</evidence>
<dbReference type="KEGG" id="fhl:OE105_04090"/>
<accession>A0A9E8M180</accession>
<keyword evidence="1" id="KW-0812">Transmembrane</keyword>